<dbReference type="EMBL" id="BCTB01000009">
    <property type="protein sequence ID" value="GAT14897.1"/>
    <property type="molecule type" value="Genomic_DNA"/>
</dbReference>
<name>A0A100XE33_MYCTH</name>
<protein>
    <recommendedName>
        <fullName evidence="4">RelA/SpoT domain-containing protein</fullName>
    </recommendedName>
</protein>
<feature type="region of interest" description="Disordered" evidence="1">
    <location>
        <begin position="255"/>
        <end position="275"/>
    </location>
</feature>
<dbReference type="Pfam" id="PF04250">
    <property type="entry name" value="DUF429"/>
    <property type="match status" value="1"/>
</dbReference>
<gene>
    <name evidence="2" type="ORF">RMCT_1867</name>
</gene>
<dbReference type="InterPro" id="IPR008306">
    <property type="entry name" value="UCP018008"/>
</dbReference>
<dbReference type="RefSeq" id="WP_003926267.1">
    <property type="nucleotide sequence ID" value="NZ_BCTB01000009.1"/>
</dbReference>
<dbReference type="OMA" id="YHAGCYP"/>
<proteinExistence type="predicted"/>
<dbReference type="STRING" id="1797.RMCT_1867"/>
<evidence type="ECO:0008006" key="4">
    <source>
        <dbReference type="Google" id="ProtNLM"/>
    </source>
</evidence>
<evidence type="ECO:0000313" key="3">
    <source>
        <dbReference type="Proteomes" id="UP000069654"/>
    </source>
</evidence>
<dbReference type="AlphaFoldDB" id="A0A100XE33"/>
<dbReference type="OrthoDB" id="9801824at2"/>
<comment type="caution">
    <text evidence="2">The sequence shown here is derived from an EMBL/GenBank/DDBJ whole genome shotgun (WGS) entry which is preliminary data.</text>
</comment>
<dbReference type="PIRSF" id="PIRSF018008">
    <property type="entry name" value="UCP018008"/>
    <property type="match status" value="1"/>
</dbReference>
<dbReference type="InterPro" id="IPR007362">
    <property type="entry name" value="DUF429"/>
</dbReference>
<reference evidence="2 3" key="1">
    <citation type="journal article" date="2016" name="Genome Announc.">
        <title>Draft Genome Sequences of Five Rapidly Growing Mycobacterium Species, M. thermoresistibile, M. fortuitum subsp. acetamidolyticum, M. canariasense, M. brisbanense, and M. novocastrense.</title>
        <authorList>
            <person name="Katahira K."/>
            <person name="Ogura Y."/>
            <person name="Gotoh Y."/>
            <person name="Hayashi T."/>
        </authorList>
    </citation>
    <scope>NUCLEOTIDE SEQUENCE [LARGE SCALE GENOMIC DNA]</scope>
    <source>
        <strain evidence="2 3">JCM6362</strain>
    </source>
</reference>
<evidence type="ECO:0000313" key="2">
    <source>
        <dbReference type="EMBL" id="GAT14897.1"/>
    </source>
</evidence>
<evidence type="ECO:0000256" key="1">
    <source>
        <dbReference type="SAM" id="MobiDB-lite"/>
    </source>
</evidence>
<accession>A0A100XE33</accession>
<dbReference type="Proteomes" id="UP000069654">
    <property type="component" value="Unassembled WGS sequence"/>
</dbReference>
<sequence>MRFVGLDLAWGTRNPSGVAVLAADGTLDHVGAARDHRTVLDTVRPFTTGACLVGIDAPLIVRNATGRRPAEAALNADFARFDAGAHPANTSLPVFAAGLPGARIADALGLDVDPRSTAERRAIEVYPHPATVALFRLGRTLKYKRRGRRTVEQRKSALLQLMWLLEGLDTADPSLYVDHPHWRALRRQVATATGPVQLDRAEDPVDAVLCAYIAMFAHRRPGDVVVYGDGATGYIVTPRLPADLTPAPRVRAVSPAAAPSWPDRRRRGWGCRADG</sequence>
<organism evidence="2 3">
    <name type="scientific">Mycolicibacterium thermoresistibile</name>
    <name type="common">Mycobacterium thermoresistibile</name>
    <dbReference type="NCBI Taxonomy" id="1797"/>
    <lineage>
        <taxon>Bacteria</taxon>
        <taxon>Bacillati</taxon>
        <taxon>Actinomycetota</taxon>
        <taxon>Actinomycetes</taxon>
        <taxon>Mycobacteriales</taxon>
        <taxon>Mycobacteriaceae</taxon>
        <taxon>Mycolicibacterium</taxon>
    </lineage>
</organism>
<reference evidence="3" key="2">
    <citation type="submission" date="2016-02" db="EMBL/GenBank/DDBJ databases">
        <title>Draft genome sequence of five rapidly growing Mycobacterium species.</title>
        <authorList>
            <person name="Katahira K."/>
            <person name="Gotou Y."/>
            <person name="Iida K."/>
            <person name="Ogura Y."/>
            <person name="Hayashi T."/>
        </authorList>
    </citation>
    <scope>NUCLEOTIDE SEQUENCE [LARGE SCALE GENOMIC DNA]</scope>
    <source>
        <strain evidence="3">JCM6362</strain>
    </source>
</reference>